<dbReference type="AlphaFoldDB" id="A0A388LSN5"/>
<evidence type="ECO:0000313" key="1">
    <source>
        <dbReference type="EMBL" id="GBG85340.1"/>
    </source>
</evidence>
<gene>
    <name evidence="1" type="ORF">CBR_g39983</name>
</gene>
<comment type="caution">
    <text evidence="1">The sequence shown here is derived from an EMBL/GenBank/DDBJ whole genome shotgun (WGS) entry which is preliminary data.</text>
</comment>
<name>A0A388LSN5_CHABU</name>
<sequence>MDTLGHCRNTVHDHTYALAGVHHLKGFVYKEMERHPSMLLIQIEFFCPIENAVMFITKAHAQVVWHLLKSGRHIVAIEGDTELLNFLMTYVAHEVHTGVDNCEFYPVQKDVDHDPHGNMWFKLSAENRANVYKFLFLNTRPKLKIEDDYKCRRDVVIGALDGFYGASTEAAANFVEKVEECYFDNGKLELTLNYYKAQFTEEDNFNANDEEEVSEGQGPLDLETVYHKYTGGGSNFPEMGFDGHKGRGLRDGGPFAGAGCIRHRSLHGSAEQKGDLVIGIFIGGGSIRSSAQQPPCTDNTLAPGMEEKVTPPPETHCRGSQRGYVSQLCSRLPDMQPSKVLMATVVSSQCNEDGDVAMMEAEEVTVRRPIEDDLVRTLFHEFDSPVVISPSSQLLTPQDEVLAIRGSGGITGCPVELNPDAS</sequence>
<evidence type="ECO:0000313" key="2">
    <source>
        <dbReference type="Proteomes" id="UP000265515"/>
    </source>
</evidence>
<accession>A0A388LSN5</accession>
<keyword evidence="2" id="KW-1185">Reference proteome</keyword>
<proteinExistence type="predicted"/>
<dbReference type="EMBL" id="BFEA01000515">
    <property type="protein sequence ID" value="GBG85340.1"/>
    <property type="molecule type" value="Genomic_DNA"/>
</dbReference>
<organism evidence="1 2">
    <name type="scientific">Chara braunii</name>
    <name type="common">Braun's stonewort</name>
    <dbReference type="NCBI Taxonomy" id="69332"/>
    <lineage>
        <taxon>Eukaryota</taxon>
        <taxon>Viridiplantae</taxon>
        <taxon>Streptophyta</taxon>
        <taxon>Charophyceae</taxon>
        <taxon>Charales</taxon>
        <taxon>Characeae</taxon>
        <taxon>Chara</taxon>
    </lineage>
</organism>
<reference evidence="1 2" key="1">
    <citation type="journal article" date="2018" name="Cell">
        <title>The Chara Genome: Secondary Complexity and Implications for Plant Terrestrialization.</title>
        <authorList>
            <person name="Nishiyama T."/>
            <person name="Sakayama H."/>
            <person name="Vries J.D."/>
            <person name="Buschmann H."/>
            <person name="Saint-Marcoux D."/>
            <person name="Ullrich K.K."/>
            <person name="Haas F.B."/>
            <person name="Vanderstraeten L."/>
            <person name="Becker D."/>
            <person name="Lang D."/>
            <person name="Vosolsobe S."/>
            <person name="Rombauts S."/>
            <person name="Wilhelmsson P.K.I."/>
            <person name="Janitza P."/>
            <person name="Kern R."/>
            <person name="Heyl A."/>
            <person name="Rumpler F."/>
            <person name="Villalobos L.I.A.C."/>
            <person name="Clay J.M."/>
            <person name="Skokan R."/>
            <person name="Toyoda A."/>
            <person name="Suzuki Y."/>
            <person name="Kagoshima H."/>
            <person name="Schijlen E."/>
            <person name="Tajeshwar N."/>
            <person name="Catarino B."/>
            <person name="Hetherington A.J."/>
            <person name="Saltykova A."/>
            <person name="Bonnot C."/>
            <person name="Breuninger H."/>
            <person name="Symeonidi A."/>
            <person name="Radhakrishnan G.V."/>
            <person name="Van Nieuwerburgh F."/>
            <person name="Deforce D."/>
            <person name="Chang C."/>
            <person name="Karol K.G."/>
            <person name="Hedrich R."/>
            <person name="Ulvskov P."/>
            <person name="Glockner G."/>
            <person name="Delwiche C.F."/>
            <person name="Petrasek J."/>
            <person name="Van de Peer Y."/>
            <person name="Friml J."/>
            <person name="Beilby M."/>
            <person name="Dolan L."/>
            <person name="Kohara Y."/>
            <person name="Sugano S."/>
            <person name="Fujiyama A."/>
            <person name="Delaux P.-M."/>
            <person name="Quint M."/>
            <person name="TheiBen G."/>
            <person name="Hagemann M."/>
            <person name="Harholt J."/>
            <person name="Dunand C."/>
            <person name="Zachgo S."/>
            <person name="Langdale J."/>
            <person name="Maumus F."/>
            <person name="Straeten D.V.D."/>
            <person name="Gould S.B."/>
            <person name="Rensing S.A."/>
        </authorList>
    </citation>
    <scope>NUCLEOTIDE SEQUENCE [LARGE SCALE GENOMIC DNA]</scope>
    <source>
        <strain evidence="1 2">S276</strain>
    </source>
</reference>
<dbReference type="Proteomes" id="UP000265515">
    <property type="component" value="Unassembled WGS sequence"/>
</dbReference>
<protein>
    <submittedName>
        <fullName evidence="1">Uncharacterized protein</fullName>
    </submittedName>
</protein>
<dbReference type="Gramene" id="GBG85340">
    <property type="protein sequence ID" value="GBG85340"/>
    <property type="gene ID" value="CBR_g39983"/>
</dbReference>